<dbReference type="Pfam" id="PF17892">
    <property type="entry name" value="Cadherin_5"/>
    <property type="match status" value="2"/>
</dbReference>
<gene>
    <name evidence="2" type="ORF">METZ01_LOCUS480526</name>
</gene>
<dbReference type="NCBIfam" id="NF012211">
    <property type="entry name" value="tand_rpt_95"/>
    <property type="match status" value="2"/>
</dbReference>
<dbReference type="InterPro" id="IPR041690">
    <property type="entry name" value="Cadherin_5"/>
</dbReference>
<organism evidence="2">
    <name type="scientific">marine metagenome</name>
    <dbReference type="NCBI Taxonomy" id="408172"/>
    <lineage>
        <taxon>unclassified sequences</taxon>
        <taxon>metagenomes</taxon>
        <taxon>ecological metagenomes</taxon>
    </lineage>
</organism>
<reference evidence="2" key="1">
    <citation type="submission" date="2018-05" db="EMBL/GenBank/DDBJ databases">
        <authorList>
            <person name="Lanie J.A."/>
            <person name="Ng W.-L."/>
            <person name="Kazmierczak K.M."/>
            <person name="Andrzejewski T.M."/>
            <person name="Davidsen T.M."/>
            <person name="Wayne K.J."/>
            <person name="Tettelin H."/>
            <person name="Glass J.I."/>
            <person name="Rusch D."/>
            <person name="Podicherti R."/>
            <person name="Tsui H.-C.T."/>
            <person name="Winkler M.E."/>
        </authorList>
    </citation>
    <scope>NUCLEOTIDE SEQUENCE</scope>
</reference>
<feature type="non-terminal residue" evidence="2">
    <location>
        <position position="1"/>
    </location>
</feature>
<feature type="domain" description="Cadherin-like" evidence="1">
    <location>
        <begin position="2"/>
        <end position="62"/>
    </location>
</feature>
<feature type="domain" description="Cadherin-like" evidence="1">
    <location>
        <begin position="158"/>
        <end position="237"/>
    </location>
</feature>
<evidence type="ECO:0000259" key="1">
    <source>
        <dbReference type="Pfam" id="PF17892"/>
    </source>
</evidence>
<accession>A0A383C627</accession>
<dbReference type="Gene3D" id="2.60.40.2810">
    <property type="match status" value="1"/>
</dbReference>
<dbReference type="GO" id="GO:0005509">
    <property type="term" value="F:calcium ion binding"/>
    <property type="evidence" value="ECO:0007669"/>
    <property type="project" value="InterPro"/>
</dbReference>
<dbReference type="GO" id="GO:0016020">
    <property type="term" value="C:membrane"/>
    <property type="evidence" value="ECO:0007669"/>
    <property type="project" value="InterPro"/>
</dbReference>
<dbReference type="Pfam" id="PF17963">
    <property type="entry name" value="Big_9"/>
    <property type="match status" value="1"/>
</dbReference>
<dbReference type="InterPro" id="IPR015919">
    <property type="entry name" value="Cadherin-like_sf"/>
</dbReference>
<evidence type="ECO:0000313" key="2">
    <source>
        <dbReference type="EMBL" id="SVE27672.1"/>
    </source>
</evidence>
<name>A0A383C627_9ZZZZ</name>
<proteinExistence type="predicted"/>
<dbReference type="EMBL" id="UINC01206167">
    <property type="protein sequence ID" value="SVE27672.1"/>
    <property type="molecule type" value="Genomic_DNA"/>
</dbReference>
<sequence length="242" mass="26124">EDIDTDSLTFSAISGDPSNVMVEFDGNQLTLIPAENWFGSVNISVTVSDGEFTDSEIFALTVTPINDAPVISLPDDFTFEEDDSLIVDFSGYVSDIDEDGLTLTVSDMDSIVVTINEFVVSFHPPENWNGTDSLTFTVNDNQGRAIASDMVGVIVTPVNDAPVIVAQIELSTLEDSPLVIVLDSVIVTDVDNTYPDDFTLTLLGGENYTVDSTSTMITPTLDFNGDLTVPVFVDDGEPQYSH</sequence>
<dbReference type="SUPFAM" id="SSF49313">
    <property type="entry name" value="Cadherin-like"/>
    <property type="match status" value="1"/>
</dbReference>
<dbReference type="AlphaFoldDB" id="A0A383C627"/>
<feature type="non-terminal residue" evidence="2">
    <location>
        <position position="242"/>
    </location>
</feature>
<protein>
    <recommendedName>
        <fullName evidence="1">Cadherin-like domain-containing protein</fullName>
    </recommendedName>
</protein>